<reference evidence="4" key="1">
    <citation type="submission" date="2010-06" db="EMBL/GenBank/DDBJ databases">
        <authorList>
            <person name="Jiang H."/>
            <person name="Abraham K."/>
            <person name="Ali S."/>
            <person name="Alsbrooks S.L."/>
            <person name="Anim B.N."/>
            <person name="Anosike U.S."/>
            <person name="Attaway T."/>
            <person name="Bandaranaike D.P."/>
            <person name="Battles P.K."/>
            <person name="Bell S.N."/>
            <person name="Bell A.V."/>
            <person name="Beltran B."/>
            <person name="Bickham C."/>
            <person name="Bustamante Y."/>
            <person name="Caleb T."/>
            <person name="Canada A."/>
            <person name="Cardenas V."/>
            <person name="Carter K."/>
            <person name="Chacko J."/>
            <person name="Chandrabose M.N."/>
            <person name="Chavez D."/>
            <person name="Chavez A."/>
            <person name="Chen L."/>
            <person name="Chu H.-S."/>
            <person name="Claassen K.J."/>
            <person name="Cockrell R."/>
            <person name="Collins M."/>
            <person name="Cooper J.A."/>
            <person name="Cree A."/>
            <person name="Curry S.M."/>
            <person name="Da Y."/>
            <person name="Dao M.D."/>
            <person name="Das B."/>
            <person name="Davila M.-L."/>
            <person name="Davy-Carroll L."/>
            <person name="Denson S."/>
            <person name="Dinh H."/>
            <person name="Ebong V.E."/>
            <person name="Edwards J.R."/>
            <person name="Egan A."/>
            <person name="El-Daye J."/>
            <person name="Escobedo L."/>
            <person name="Fernandez S."/>
            <person name="Fernando P.R."/>
            <person name="Flagg N."/>
            <person name="Forbes L.D."/>
            <person name="Fowler R.G."/>
            <person name="Fu Q."/>
            <person name="Gabisi R.A."/>
            <person name="Ganer J."/>
            <person name="Garbino Pronczuk A."/>
            <person name="Garcia R.M."/>
            <person name="Garner T."/>
            <person name="Garrett T.E."/>
            <person name="Gonzalez D.A."/>
            <person name="Hamid H."/>
            <person name="Hawkins E.S."/>
            <person name="Hirani K."/>
            <person name="Hogues M.E."/>
            <person name="Hollins B."/>
            <person name="Hsiao C.-H."/>
            <person name="Jabil R."/>
            <person name="James M.L."/>
            <person name="Jhangiani S.N."/>
            <person name="Johnson B."/>
            <person name="Johnson Q."/>
            <person name="Joshi V."/>
            <person name="Kalu J.B."/>
            <person name="Kam C."/>
            <person name="Kashfia A."/>
            <person name="Keebler J."/>
            <person name="Kisamo H."/>
            <person name="Kovar C.L."/>
            <person name="Lago L.A."/>
            <person name="Lai C.-Y."/>
            <person name="Laidlaw J."/>
            <person name="Lara F."/>
            <person name="Le T.-K."/>
            <person name="Lee S.L."/>
            <person name="Legall F.H."/>
            <person name="Lemon S.J."/>
            <person name="Lewis L.R."/>
            <person name="Li B."/>
            <person name="Liu Y."/>
            <person name="Liu Y.-S."/>
            <person name="Lopez J."/>
            <person name="Lozado R.J."/>
            <person name="Lu J."/>
            <person name="Madu R.C."/>
            <person name="Maheshwari M."/>
            <person name="Maheshwari R."/>
            <person name="Malloy K."/>
            <person name="Martinez E."/>
            <person name="Mathew T."/>
            <person name="Mercado I.C."/>
            <person name="Mercado C."/>
            <person name="Meyer B."/>
            <person name="Montgomery K."/>
            <person name="Morgan M.B."/>
            <person name="Munidasa M."/>
            <person name="Nazareth L.V."/>
            <person name="Nelson J."/>
            <person name="Ng B.M."/>
            <person name="Nguyen N.B."/>
            <person name="Nguyen P.Q."/>
            <person name="Nguyen T."/>
            <person name="Obregon M."/>
            <person name="Okwuonu G.O."/>
            <person name="Onwere C.G."/>
            <person name="Orozco G."/>
            <person name="Parra A."/>
            <person name="Patel S."/>
            <person name="Patil S."/>
            <person name="Perez A."/>
            <person name="Perez Y."/>
            <person name="Pham C."/>
            <person name="Primus E.L."/>
            <person name="Pu L.-L."/>
            <person name="Puazo M."/>
            <person name="Qin X."/>
            <person name="Quiroz J.B."/>
            <person name="Reese J."/>
            <person name="Richards S."/>
            <person name="Rives C.M."/>
            <person name="Robberts R."/>
            <person name="Ruiz S.J."/>
            <person name="Ruiz M.J."/>
            <person name="Santibanez J."/>
            <person name="Schneider B.W."/>
            <person name="Sisson I."/>
            <person name="Smith M."/>
            <person name="Sodergren E."/>
            <person name="Song X.-Z."/>
            <person name="Song B.B."/>
            <person name="Summersgill H."/>
            <person name="Thelus R."/>
            <person name="Thornton R.D."/>
            <person name="Trejos Z.Y."/>
            <person name="Usmani K."/>
            <person name="Vattathil S."/>
            <person name="Villasana D."/>
            <person name="Walker D.L."/>
            <person name="Wang S."/>
            <person name="Wang K."/>
            <person name="White C.S."/>
            <person name="Williams A.C."/>
            <person name="Williamson J."/>
            <person name="Wilson K."/>
            <person name="Woghiren I.O."/>
            <person name="Woodworth J.R."/>
            <person name="Worley K.C."/>
            <person name="Wright R.A."/>
            <person name="Wu W."/>
            <person name="Young L."/>
            <person name="Zhang L."/>
            <person name="Zhang J."/>
            <person name="Zhu Y."/>
            <person name="Muzny D.M."/>
            <person name="Weinstock G."/>
            <person name="Gibbs R.A."/>
        </authorList>
    </citation>
    <scope>NUCLEOTIDE SEQUENCE [LARGE SCALE GENOMIC DNA]</scope>
    <source>
        <strain evidence="4">LSR1</strain>
    </source>
</reference>
<dbReference type="GeneID" id="100573453"/>
<evidence type="ECO:0000313" key="4">
    <source>
        <dbReference type="Proteomes" id="UP000007819"/>
    </source>
</evidence>
<dbReference type="Proteomes" id="UP000007819">
    <property type="component" value="Chromosome X"/>
</dbReference>
<protein>
    <submittedName>
        <fullName evidence="3">Uncharacterized protein</fullName>
    </submittedName>
</protein>
<accession>A0A8R1W8H1</accession>
<feature type="signal peptide" evidence="2">
    <location>
        <begin position="1"/>
        <end position="24"/>
    </location>
</feature>
<dbReference type="KEGG" id="api:100573453"/>
<dbReference type="RefSeq" id="XP_003245137.1">
    <property type="nucleotide sequence ID" value="XM_003245089.3"/>
</dbReference>
<keyword evidence="4" id="KW-1185">Reference proteome</keyword>
<name>A0A8R1W8H1_ACYPI</name>
<proteinExistence type="predicted"/>
<keyword evidence="2" id="KW-0732">Signal</keyword>
<dbReference type="OrthoDB" id="10624753at2759"/>
<sequence length="167" mass="17998">MNFFAVVKVIATMCLFGFFTRTLGHEVKYCYVCVEGDVTTCEKAEISMFTTAACDAADATTQCYGLKIKNKDVDSGILRGCVKSTDCAGVLGSSEKYAPLDEKSCRVCKDKDNFNDNAHVAQSTVPPSSDNGTGNDTDKDQQSLAGSAVLWALLSSMVVARKYSHTM</sequence>
<feature type="chain" id="PRO_5035946912" evidence="2">
    <location>
        <begin position="25"/>
        <end position="167"/>
    </location>
</feature>
<feature type="region of interest" description="Disordered" evidence="1">
    <location>
        <begin position="118"/>
        <end position="140"/>
    </location>
</feature>
<evidence type="ECO:0000313" key="3">
    <source>
        <dbReference type="EnsemblMetazoa" id="XP_003245137.1"/>
    </source>
</evidence>
<dbReference type="EnsemblMetazoa" id="XM_003245089.4">
    <property type="protein sequence ID" value="XP_003245137.1"/>
    <property type="gene ID" value="LOC100573453"/>
</dbReference>
<evidence type="ECO:0000256" key="1">
    <source>
        <dbReference type="SAM" id="MobiDB-lite"/>
    </source>
</evidence>
<organism evidence="3 4">
    <name type="scientific">Acyrthosiphon pisum</name>
    <name type="common">Pea aphid</name>
    <dbReference type="NCBI Taxonomy" id="7029"/>
    <lineage>
        <taxon>Eukaryota</taxon>
        <taxon>Metazoa</taxon>
        <taxon>Ecdysozoa</taxon>
        <taxon>Arthropoda</taxon>
        <taxon>Hexapoda</taxon>
        <taxon>Insecta</taxon>
        <taxon>Pterygota</taxon>
        <taxon>Neoptera</taxon>
        <taxon>Paraneoptera</taxon>
        <taxon>Hemiptera</taxon>
        <taxon>Sternorrhyncha</taxon>
        <taxon>Aphidomorpha</taxon>
        <taxon>Aphidoidea</taxon>
        <taxon>Aphididae</taxon>
        <taxon>Macrosiphini</taxon>
        <taxon>Acyrthosiphon</taxon>
    </lineage>
</organism>
<reference evidence="3" key="2">
    <citation type="submission" date="2022-06" db="UniProtKB">
        <authorList>
            <consortium name="EnsemblMetazoa"/>
        </authorList>
    </citation>
    <scope>IDENTIFICATION</scope>
</reference>
<evidence type="ECO:0000256" key="2">
    <source>
        <dbReference type="SAM" id="SignalP"/>
    </source>
</evidence>
<dbReference type="AlphaFoldDB" id="A0A8R1W8H1"/>
<feature type="compositionally biased region" description="Polar residues" evidence="1">
    <location>
        <begin position="120"/>
        <end position="135"/>
    </location>
</feature>